<organism evidence="1 2">
    <name type="scientific">Caballeronia udeis</name>
    <dbReference type="NCBI Taxonomy" id="1232866"/>
    <lineage>
        <taxon>Bacteria</taxon>
        <taxon>Pseudomonadati</taxon>
        <taxon>Pseudomonadota</taxon>
        <taxon>Betaproteobacteria</taxon>
        <taxon>Burkholderiales</taxon>
        <taxon>Burkholderiaceae</taxon>
        <taxon>Caballeronia</taxon>
    </lineage>
</organism>
<protein>
    <submittedName>
        <fullName evidence="1">HipA domain-containing protein</fullName>
    </submittedName>
</protein>
<sequence length="196" mass="22082">MSEGSVGIYADWDGLTEPLRLGLLYSRRAVAREVFEYEFDADVLVRPDMAGFKLDPRLGWFAGRQYPPSGQETFGVFADASPDRWGRVLMRRRLERAQRAGQVDSKARLYESDYLLGVHDMYRAGALRFRRDDKGPFLDDQNDIAAPPFVQLRALEAASLALERDEDNTASEADEWLRMLIAPGGSLGGPDPKPVW</sequence>
<reference evidence="1 2" key="1">
    <citation type="submission" date="2016-01" db="EMBL/GenBank/DDBJ databases">
        <authorList>
            <person name="Oliw E.H."/>
        </authorList>
    </citation>
    <scope>NUCLEOTIDE SEQUENCE [LARGE SCALE GENOMIC DNA]</scope>
    <source>
        <strain evidence="1">LMG 27134</strain>
    </source>
</reference>
<dbReference type="EMBL" id="FCOK02000022">
    <property type="protein sequence ID" value="SAL36981.1"/>
    <property type="molecule type" value="Genomic_DNA"/>
</dbReference>
<evidence type="ECO:0000313" key="1">
    <source>
        <dbReference type="EMBL" id="SAL36981.1"/>
    </source>
</evidence>
<proteinExistence type="predicted"/>
<gene>
    <name evidence="1" type="ORF">AWB69_03566</name>
</gene>
<accession>A0A158GYT4</accession>
<dbReference type="AlphaFoldDB" id="A0A158GYT4"/>
<name>A0A158GYT4_9BURK</name>
<dbReference type="RefSeq" id="WP_231937148.1">
    <property type="nucleotide sequence ID" value="NZ_FCOK02000022.1"/>
</dbReference>
<dbReference type="Proteomes" id="UP000054683">
    <property type="component" value="Unassembled WGS sequence"/>
</dbReference>
<evidence type="ECO:0000313" key="2">
    <source>
        <dbReference type="Proteomes" id="UP000054683"/>
    </source>
</evidence>